<keyword evidence="12" id="KW-0520">NAD</keyword>
<comment type="catalytic activity">
    <reaction evidence="16">
        <text>NAD(+) + NADPH + H(+)(in) = NADH + NADP(+) + H(+)(out)</text>
        <dbReference type="Rhea" id="RHEA:47992"/>
        <dbReference type="ChEBI" id="CHEBI:15378"/>
        <dbReference type="ChEBI" id="CHEBI:57540"/>
        <dbReference type="ChEBI" id="CHEBI:57783"/>
        <dbReference type="ChEBI" id="CHEBI:57945"/>
        <dbReference type="ChEBI" id="CHEBI:58349"/>
        <dbReference type="EC" id="7.1.1.1"/>
    </reaction>
</comment>
<feature type="transmembrane region" description="Helical" evidence="17">
    <location>
        <begin position="36"/>
        <end position="53"/>
    </location>
</feature>
<proteinExistence type="inferred from homology"/>
<dbReference type="EC" id="7.1.1.1" evidence="4"/>
<keyword evidence="7" id="KW-0997">Cell inner membrane</keyword>
<evidence type="ECO:0000256" key="3">
    <source>
        <dbReference type="ARBA" id="ARBA00007919"/>
    </source>
</evidence>
<evidence type="ECO:0000256" key="10">
    <source>
        <dbReference type="ARBA" id="ARBA00022967"/>
    </source>
</evidence>
<evidence type="ECO:0000256" key="16">
    <source>
        <dbReference type="ARBA" id="ARBA00048202"/>
    </source>
</evidence>
<keyword evidence="9" id="KW-0521">NADP</keyword>
<dbReference type="EMBL" id="UINC01019419">
    <property type="protein sequence ID" value="SVA82203.1"/>
    <property type="molecule type" value="Genomic_DNA"/>
</dbReference>
<evidence type="ECO:0000256" key="8">
    <source>
        <dbReference type="ARBA" id="ARBA00022692"/>
    </source>
</evidence>
<gene>
    <name evidence="19" type="ORF">METZ01_LOCUS135057</name>
</gene>
<dbReference type="PANTHER" id="PTHR44758">
    <property type="entry name" value="NAD(P) TRANSHYDROGENASE SUBUNIT BETA"/>
    <property type="match status" value="1"/>
</dbReference>
<evidence type="ECO:0000256" key="14">
    <source>
        <dbReference type="ARBA" id="ARBA00030053"/>
    </source>
</evidence>
<evidence type="ECO:0000256" key="2">
    <source>
        <dbReference type="ARBA" id="ARBA00004429"/>
    </source>
</evidence>
<evidence type="ECO:0000256" key="6">
    <source>
        <dbReference type="ARBA" id="ARBA00022475"/>
    </source>
</evidence>
<evidence type="ECO:0000256" key="15">
    <source>
        <dbReference type="ARBA" id="ARBA00033258"/>
    </source>
</evidence>
<reference evidence="19" key="1">
    <citation type="submission" date="2018-05" db="EMBL/GenBank/DDBJ databases">
        <authorList>
            <person name="Lanie J.A."/>
            <person name="Ng W.-L."/>
            <person name="Kazmierczak K.M."/>
            <person name="Andrzejewski T.M."/>
            <person name="Davidsen T.M."/>
            <person name="Wayne K.J."/>
            <person name="Tettelin H."/>
            <person name="Glass J.I."/>
            <person name="Rusch D."/>
            <person name="Podicherti R."/>
            <person name="Tsui H.-C.T."/>
            <person name="Winkler M.E."/>
        </authorList>
    </citation>
    <scope>NUCLEOTIDE SEQUENCE</scope>
</reference>
<dbReference type="Gene3D" id="3.40.50.1220">
    <property type="entry name" value="TPP-binding domain"/>
    <property type="match status" value="1"/>
</dbReference>
<evidence type="ECO:0000256" key="12">
    <source>
        <dbReference type="ARBA" id="ARBA00023027"/>
    </source>
</evidence>
<feature type="transmembrane region" description="Helical" evidence="17">
    <location>
        <begin position="59"/>
        <end position="78"/>
    </location>
</feature>
<evidence type="ECO:0000256" key="9">
    <source>
        <dbReference type="ARBA" id="ARBA00022857"/>
    </source>
</evidence>
<evidence type="ECO:0000256" key="7">
    <source>
        <dbReference type="ARBA" id="ARBA00022519"/>
    </source>
</evidence>
<dbReference type="GO" id="GO:0005886">
    <property type="term" value="C:plasma membrane"/>
    <property type="evidence" value="ECO:0007669"/>
    <property type="project" value="UniProtKB-SubCell"/>
</dbReference>
<keyword evidence="10" id="KW-1278">Translocase</keyword>
<feature type="transmembrane region" description="Helical" evidence="17">
    <location>
        <begin position="167"/>
        <end position="184"/>
    </location>
</feature>
<feature type="transmembrane region" description="Helical" evidence="17">
    <location>
        <begin position="90"/>
        <end position="110"/>
    </location>
</feature>
<feature type="transmembrane region" description="Helical" evidence="17">
    <location>
        <begin position="6"/>
        <end position="24"/>
    </location>
</feature>
<keyword evidence="11 17" id="KW-1133">Transmembrane helix</keyword>
<dbReference type="PIRSF" id="PIRSF000204">
    <property type="entry name" value="PNTB"/>
    <property type="match status" value="1"/>
</dbReference>
<organism evidence="19">
    <name type="scientific">marine metagenome</name>
    <dbReference type="NCBI Taxonomy" id="408172"/>
    <lineage>
        <taxon>unclassified sequences</taxon>
        <taxon>metagenomes</taxon>
        <taxon>ecological metagenomes</taxon>
    </lineage>
</organism>
<keyword evidence="8 17" id="KW-0812">Transmembrane</keyword>
<accession>A0A381Z036</accession>
<dbReference type="GO" id="GO:0050661">
    <property type="term" value="F:NADP binding"/>
    <property type="evidence" value="ECO:0007669"/>
    <property type="project" value="InterPro"/>
</dbReference>
<evidence type="ECO:0000256" key="5">
    <source>
        <dbReference type="ARBA" id="ARBA00014581"/>
    </source>
</evidence>
<evidence type="ECO:0000256" key="17">
    <source>
        <dbReference type="SAM" id="Phobius"/>
    </source>
</evidence>
<feature type="domain" description="NADP transhydrogenase beta-like" evidence="18">
    <location>
        <begin position="8"/>
        <end position="461"/>
    </location>
</feature>
<evidence type="ECO:0000256" key="4">
    <source>
        <dbReference type="ARBA" id="ARBA00012943"/>
    </source>
</evidence>
<dbReference type="InterPro" id="IPR029035">
    <property type="entry name" value="DHS-like_NAD/FAD-binding_dom"/>
</dbReference>
<comment type="function">
    <text evidence="1">The transhydrogenation between NADH and NADP is coupled to respiration and ATP hydrolysis and functions as a proton pump across the membrane.</text>
</comment>
<dbReference type="AlphaFoldDB" id="A0A381Z036"/>
<dbReference type="GO" id="GO:0008750">
    <property type="term" value="F:proton-translocating NAD(P)+ transhydrogenase activity"/>
    <property type="evidence" value="ECO:0007669"/>
    <property type="project" value="UniProtKB-EC"/>
</dbReference>
<dbReference type="PANTHER" id="PTHR44758:SF1">
    <property type="entry name" value="NAD(P) TRANSHYDROGENASE SUBUNIT BETA"/>
    <property type="match status" value="1"/>
</dbReference>
<keyword evidence="13 17" id="KW-0472">Membrane</keyword>
<dbReference type="InterPro" id="IPR012136">
    <property type="entry name" value="NADH_DH_b"/>
</dbReference>
<evidence type="ECO:0000256" key="13">
    <source>
        <dbReference type="ARBA" id="ARBA00023136"/>
    </source>
</evidence>
<name>A0A381Z036_9ZZZZ</name>
<comment type="subcellular location">
    <subcellularLocation>
        <location evidence="2">Cell inner membrane</location>
        <topology evidence="2">Multi-pass membrane protein</topology>
    </subcellularLocation>
</comment>
<evidence type="ECO:0000313" key="19">
    <source>
        <dbReference type="EMBL" id="SVA82203.1"/>
    </source>
</evidence>
<evidence type="ECO:0000256" key="11">
    <source>
        <dbReference type="ARBA" id="ARBA00022989"/>
    </source>
</evidence>
<feature type="transmembrane region" description="Helical" evidence="17">
    <location>
        <begin position="190"/>
        <end position="210"/>
    </location>
</feature>
<sequence>MSANLSAIFYLISGILFILALRGLSSPETSRQGNFFGILGMVIAITVTFLSIGNFSSGFIYVLIFLLIGGLIGTFIAYKIPMTAMPELVAGFHSLVGLAAVFVAISAFLNPEAFNLGSPGNIKLGSLIEMSIGAVVGAITFSGSIIAFLKLRGIMSGSPITFRGQHLLNALILISIIVLTYLLCSTQSSNLFWILLAVSFLIGFLLIVPIGGADMPVVISMLNSYSGWAAAGIGFTLENSALIITGALVGSSGAILSYIMCKGMNRSFFNVILGGFGATEQSLSKDNEKKPVKSGNAEDAAFLMKNASSVIIVPGYGMAVAQAQHALREMVDTLKKNDIKVTYAVHPVAGRMPGHMNVLLAEANVPYDEVFELEEINNDFANADVAFVIGANDVTNPVAKTDPQSPIYGMPVLDVEKCKSVLFVKRSLSPGYAGIDNELFYRDNTLMLFADAKKMTEDIIKNL</sequence>
<dbReference type="InterPro" id="IPR034300">
    <property type="entry name" value="PNTB-like"/>
</dbReference>
<feature type="transmembrane region" description="Helical" evidence="17">
    <location>
        <begin position="130"/>
        <end position="151"/>
    </location>
</feature>
<dbReference type="Pfam" id="PF02233">
    <property type="entry name" value="PNTB"/>
    <property type="match status" value="1"/>
</dbReference>
<keyword evidence="6" id="KW-1003">Cell membrane</keyword>
<evidence type="ECO:0000256" key="1">
    <source>
        <dbReference type="ARBA" id="ARBA00003943"/>
    </source>
</evidence>
<comment type="similarity">
    <text evidence="3">Belongs to the PNT beta subunit family.</text>
</comment>
<dbReference type="SUPFAM" id="SSF52467">
    <property type="entry name" value="DHS-like NAD/FAD-binding domain"/>
    <property type="match status" value="1"/>
</dbReference>
<protein>
    <recommendedName>
        <fullName evidence="5">NAD(P) transhydrogenase subunit beta</fullName>
        <ecNumber evidence="4">7.1.1.1</ecNumber>
    </recommendedName>
    <alternativeName>
        <fullName evidence="15">Nicotinamide nucleotide transhydrogenase subunit beta</fullName>
    </alternativeName>
    <alternativeName>
        <fullName evidence="14">Pyridine nucleotide transhydrogenase subunit beta</fullName>
    </alternativeName>
</protein>
<dbReference type="FunFam" id="3.40.50.1220:FF:000002">
    <property type="entry name" value="NAD(P) transhydrogenase subunit beta"/>
    <property type="match status" value="1"/>
</dbReference>
<evidence type="ECO:0000259" key="18">
    <source>
        <dbReference type="Pfam" id="PF02233"/>
    </source>
</evidence>